<dbReference type="RefSeq" id="WP_075797981.1">
    <property type="nucleotide sequence ID" value="NZ_CP015583.1"/>
</dbReference>
<proteinExistence type="predicted"/>
<sequence length="181" mass="19829">MNLLLSFAPFLAFAVLAHFGRAEAGLWAGFLTAAALILRDRFVLRRSVKILEAGTVLLFAALAFWTTARGAEWSIPLVRLAVDTGLLAIVLASLLIGTPFTLQYAREETPPEIWDQPEFLRTNREITLAWAAAFLAMIVADAVMAFLPQVPHQFGVLVTVAALYLAVRYTRIRAARAAFAA</sequence>
<feature type="transmembrane region" description="Helical" evidence="1">
    <location>
        <begin position="80"/>
        <end position="105"/>
    </location>
</feature>
<name>A0A1L7AE44_9PROT</name>
<keyword evidence="1" id="KW-0472">Membrane</keyword>
<keyword evidence="1" id="KW-1133">Transmembrane helix</keyword>
<dbReference type="STRING" id="257708.RGI145_08250"/>
<evidence type="ECO:0000313" key="2">
    <source>
        <dbReference type="EMBL" id="APT57085.1"/>
    </source>
</evidence>
<feature type="transmembrane region" description="Helical" evidence="1">
    <location>
        <begin position="50"/>
        <end position="68"/>
    </location>
</feature>
<dbReference type="eggNOG" id="COG2917">
    <property type="taxonomic scope" value="Bacteria"/>
</dbReference>
<feature type="transmembrane region" description="Helical" evidence="1">
    <location>
        <begin position="153"/>
        <end position="170"/>
    </location>
</feature>
<dbReference type="KEGG" id="rgi:RGI145_08250"/>
<dbReference type="Proteomes" id="UP000185494">
    <property type="component" value="Chromosome 1"/>
</dbReference>
<dbReference type="EMBL" id="CP015583">
    <property type="protein sequence ID" value="APT57085.1"/>
    <property type="molecule type" value="Genomic_DNA"/>
</dbReference>
<gene>
    <name evidence="2" type="ORF">RGI145_08250</name>
</gene>
<evidence type="ECO:0000313" key="3">
    <source>
        <dbReference type="Proteomes" id="UP000185494"/>
    </source>
</evidence>
<dbReference type="AlphaFoldDB" id="A0A1L7AE44"/>
<keyword evidence="1" id="KW-0812">Transmembrane</keyword>
<accession>A0A1L7AE44</accession>
<evidence type="ECO:0008006" key="4">
    <source>
        <dbReference type="Google" id="ProtNLM"/>
    </source>
</evidence>
<reference evidence="2 3" key="1">
    <citation type="submission" date="2016-05" db="EMBL/GenBank/DDBJ databases">
        <title>Complete Genome and Methylome Analysis of Psychrotrophic Bacterial Isolates from Antarctic Lake Untersee.</title>
        <authorList>
            <person name="Fomenkov A."/>
            <person name="Akimov V.N."/>
            <person name="Vasilyeva L.V."/>
            <person name="Andersen D."/>
            <person name="Vincze T."/>
            <person name="Roberts R.J."/>
        </authorList>
    </citation>
    <scope>NUCLEOTIDE SEQUENCE [LARGE SCALE GENOMIC DNA]</scope>
    <source>
        <strain evidence="2 3">U14-5</strain>
    </source>
</reference>
<evidence type="ECO:0000256" key="1">
    <source>
        <dbReference type="SAM" id="Phobius"/>
    </source>
</evidence>
<organism evidence="2 3">
    <name type="scientific">Roseomonas gilardii</name>
    <dbReference type="NCBI Taxonomy" id="257708"/>
    <lineage>
        <taxon>Bacteria</taxon>
        <taxon>Pseudomonadati</taxon>
        <taxon>Pseudomonadota</taxon>
        <taxon>Alphaproteobacteria</taxon>
        <taxon>Acetobacterales</taxon>
        <taxon>Roseomonadaceae</taxon>
        <taxon>Roseomonas</taxon>
    </lineage>
</organism>
<feature type="transmembrane region" description="Helical" evidence="1">
    <location>
        <begin position="126"/>
        <end position="147"/>
    </location>
</feature>
<protein>
    <recommendedName>
        <fullName evidence="4">Intracellular septation protein A</fullName>
    </recommendedName>
</protein>